<keyword evidence="2" id="KW-0540">Nuclease</keyword>
<evidence type="ECO:0000256" key="4">
    <source>
        <dbReference type="ARBA" id="ARBA00022801"/>
    </source>
</evidence>
<dbReference type="Pfam" id="PF08340">
    <property type="entry name" value="YicC-like_C"/>
    <property type="match status" value="1"/>
</dbReference>
<organism evidence="8 9">
    <name type="scientific">Ravibacter arvi</name>
    <dbReference type="NCBI Taxonomy" id="2051041"/>
    <lineage>
        <taxon>Bacteria</taxon>
        <taxon>Pseudomonadati</taxon>
        <taxon>Bacteroidota</taxon>
        <taxon>Cytophagia</taxon>
        <taxon>Cytophagales</taxon>
        <taxon>Spirosomataceae</taxon>
        <taxon>Ravibacter</taxon>
    </lineage>
</organism>
<keyword evidence="3" id="KW-0255">Endonuclease</keyword>
<dbReference type="InterPro" id="IPR013551">
    <property type="entry name" value="YicC-like_C"/>
</dbReference>
<evidence type="ECO:0000256" key="1">
    <source>
        <dbReference type="ARBA" id="ARBA00001968"/>
    </source>
</evidence>
<dbReference type="PANTHER" id="PTHR30636:SF3">
    <property type="entry name" value="UPF0701 PROTEIN YICC"/>
    <property type="match status" value="1"/>
</dbReference>
<evidence type="ECO:0000313" key="8">
    <source>
        <dbReference type="EMBL" id="GAA4435344.1"/>
    </source>
</evidence>
<dbReference type="EMBL" id="BAABEY010000012">
    <property type="protein sequence ID" value="GAA4435344.1"/>
    <property type="molecule type" value="Genomic_DNA"/>
</dbReference>
<dbReference type="Pfam" id="PF03755">
    <property type="entry name" value="YicC-like_N"/>
    <property type="match status" value="1"/>
</dbReference>
<evidence type="ECO:0000256" key="3">
    <source>
        <dbReference type="ARBA" id="ARBA00022759"/>
    </source>
</evidence>
<keyword evidence="4" id="KW-0378">Hydrolase</keyword>
<gene>
    <name evidence="8" type="ORF">GCM10023091_11600</name>
</gene>
<evidence type="ECO:0000256" key="5">
    <source>
        <dbReference type="ARBA" id="ARBA00035648"/>
    </source>
</evidence>
<evidence type="ECO:0000313" key="9">
    <source>
        <dbReference type="Proteomes" id="UP001501508"/>
    </source>
</evidence>
<sequence>MLKSMTGFGSATVELPTLTAVIEIKTLNSKFLDIYCRIPKNYSDREVEVRNLLTQKLERGKVECIFTIQSKPTDNAASIVNRPLVKAYFQDLRQTARELDFEAGPTELLRMAIQMPNACNAEQSGDSQQKEDEWAQLRKGFEEALSKVEAFRLQEGALTAGKFLEYITQIESLLGQVQEQDIKRIPAVRERLEKNVKDLVHSDSFDPNRFEQELIFYVERYDISEEKVRLKNHLDYFRETLADQLSNGKKLNFISQEIGREINTIGSKANDSVIQRLVVQMKDELEKIKEQTMNAI</sequence>
<dbReference type="NCBIfam" id="TIGR00255">
    <property type="entry name" value="YicC/YloC family endoribonuclease"/>
    <property type="match status" value="1"/>
</dbReference>
<dbReference type="Proteomes" id="UP001501508">
    <property type="component" value="Unassembled WGS sequence"/>
</dbReference>
<comment type="cofactor">
    <cofactor evidence="1">
        <name>a divalent metal cation</name>
        <dbReference type="ChEBI" id="CHEBI:60240"/>
    </cofactor>
</comment>
<comment type="similarity">
    <text evidence="5">Belongs to the YicC/YloC family.</text>
</comment>
<reference evidence="9" key="1">
    <citation type="journal article" date="2019" name="Int. J. Syst. Evol. Microbiol.">
        <title>The Global Catalogue of Microorganisms (GCM) 10K type strain sequencing project: providing services to taxonomists for standard genome sequencing and annotation.</title>
        <authorList>
            <consortium name="The Broad Institute Genomics Platform"/>
            <consortium name="The Broad Institute Genome Sequencing Center for Infectious Disease"/>
            <person name="Wu L."/>
            <person name="Ma J."/>
        </authorList>
    </citation>
    <scope>NUCLEOTIDE SEQUENCE [LARGE SCALE GENOMIC DNA]</scope>
    <source>
        <strain evidence="9">JCM 31920</strain>
    </source>
</reference>
<protein>
    <submittedName>
        <fullName evidence="8">YicC family protein</fullName>
    </submittedName>
</protein>
<evidence type="ECO:0000256" key="2">
    <source>
        <dbReference type="ARBA" id="ARBA00022722"/>
    </source>
</evidence>
<name>A0ABP8LSV5_9BACT</name>
<feature type="domain" description="Endoribonuclease YicC-like C-terminal" evidence="7">
    <location>
        <begin position="179"/>
        <end position="294"/>
    </location>
</feature>
<dbReference type="InterPro" id="IPR005229">
    <property type="entry name" value="YicC/YloC-like"/>
</dbReference>
<proteinExistence type="inferred from homology"/>
<dbReference type="RefSeq" id="WP_345027204.1">
    <property type="nucleotide sequence ID" value="NZ_BAABEY010000012.1"/>
</dbReference>
<dbReference type="PANTHER" id="PTHR30636">
    <property type="entry name" value="UPF0701 PROTEIN YICC"/>
    <property type="match status" value="1"/>
</dbReference>
<evidence type="ECO:0000259" key="6">
    <source>
        <dbReference type="Pfam" id="PF03755"/>
    </source>
</evidence>
<keyword evidence="9" id="KW-1185">Reference proteome</keyword>
<accession>A0ABP8LSV5</accession>
<evidence type="ECO:0000259" key="7">
    <source>
        <dbReference type="Pfam" id="PF08340"/>
    </source>
</evidence>
<feature type="domain" description="Endoribonuclease YicC-like N-terminal" evidence="6">
    <location>
        <begin position="2"/>
        <end position="157"/>
    </location>
</feature>
<dbReference type="InterPro" id="IPR013527">
    <property type="entry name" value="YicC-like_N"/>
</dbReference>
<comment type="caution">
    <text evidence="8">The sequence shown here is derived from an EMBL/GenBank/DDBJ whole genome shotgun (WGS) entry which is preliminary data.</text>
</comment>